<dbReference type="InterPro" id="IPR036705">
    <property type="entry name" value="Ribosyl_crysJ1_sf"/>
</dbReference>
<comment type="caution">
    <text evidence="1">The sequence shown here is derived from an EMBL/GenBank/DDBJ whole genome shotgun (WGS) entry which is preliminary data.</text>
</comment>
<evidence type="ECO:0000313" key="2">
    <source>
        <dbReference type="Proteomes" id="UP001165561"/>
    </source>
</evidence>
<gene>
    <name evidence="1" type="ORF">PU560_14465</name>
</gene>
<accession>A0ABT5U159</accession>
<dbReference type="Proteomes" id="UP001165561">
    <property type="component" value="Unassembled WGS sequence"/>
</dbReference>
<organism evidence="1 2">
    <name type="scientific">Georgenia halotolerans</name>
    <dbReference type="NCBI Taxonomy" id="3028317"/>
    <lineage>
        <taxon>Bacteria</taxon>
        <taxon>Bacillati</taxon>
        <taxon>Actinomycetota</taxon>
        <taxon>Actinomycetes</taxon>
        <taxon>Micrococcales</taxon>
        <taxon>Bogoriellaceae</taxon>
        <taxon>Georgenia</taxon>
    </lineage>
</organism>
<name>A0ABT5U159_9MICO</name>
<proteinExistence type="predicted"/>
<dbReference type="SUPFAM" id="SSF101478">
    <property type="entry name" value="ADP-ribosylglycohydrolase"/>
    <property type="match status" value="1"/>
</dbReference>
<feature type="non-terminal residue" evidence="1">
    <location>
        <position position="1"/>
    </location>
</feature>
<dbReference type="InterPro" id="IPR005502">
    <property type="entry name" value="Ribosyl_crysJ1"/>
</dbReference>
<sequence length="347" mass="36345">AGLCAGDAMTWTGWWHRLAQLPPRRSVRLEEAWQHDRALPASSLPTPYLQSSPPSLIDPAGPTDDAEWFVVAVRHHLGQRLDGTDAGTDTDVWAELADHRQQDPATVRARVGTVIALENLAAGHRPPVSGRENPHYFDDIACVRAVAAGLLRPGDPGAASDLAEGEAVATHALDGVYGARATAALVAALVGGWRPAEAITMTRAHLPRDSWCGHVVAECLAAVNSGSTLDLAARLERDVVDHVYAYANQAPETLGLLLAHLRVARSGEELLLGALAHPRHADALVPLAGAVAGAVFGSPVGTAELPVLGGVSVRALAGVALEDVLADLTAHARTRRPVRRASAGGRP</sequence>
<protein>
    <submittedName>
        <fullName evidence="1">ADP-ribosylglycohydrolase family protein</fullName>
    </submittedName>
</protein>
<reference evidence="1" key="1">
    <citation type="submission" date="2023-02" db="EMBL/GenBank/DDBJ databases">
        <title>Georgenia sp.10Sc9-8, isolated from a soil sample collected from the Taklamakan desert.</title>
        <authorList>
            <person name="Liu S."/>
        </authorList>
    </citation>
    <scope>NUCLEOTIDE SEQUENCE</scope>
    <source>
        <strain evidence="1">10Sc9-8</strain>
    </source>
</reference>
<keyword evidence="2" id="KW-1185">Reference proteome</keyword>
<dbReference type="EMBL" id="JARACI010001137">
    <property type="protein sequence ID" value="MDD9207658.1"/>
    <property type="molecule type" value="Genomic_DNA"/>
</dbReference>
<dbReference type="Pfam" id="PF03747">
    <property type="entry name" value="ADP_ribosyl_GH"/>
    <property type="match status" value="1"/>
</dbReference>
<evidence type="ECO:0000313" key="1">
    <source>
        <dbReference type="EMBL" id="MDD9207658.1"/>
    </source>
</evidence>
<dbReference type="Gene3D" id="1.10.4080.10">
    <property type="entry name" value="ADP-ribosylation/Crystallin J1"/>
    <property type="match status" value="1"/>
</dbReference>